<reference evidence="1" key="1">
    <citation type="submission" date="2021-05" db="EMBL/GenBank/DDBJ databases">
        <authorList>
            <person name="Pan Q."/>
            <person name="Jouanno E."/>
            <person name="Zahm M."/>
            <person name="Klopp C."/>
            <person name="Cabau C."/>
            <person name="Louis A."/>
            <person name="Berthelot C."/>
            <person name="Parey E."/>
            <person name="Roest Crollius H."/>
            <person name="Montfort J."/>
            <person name="Robinson-Rechavi M."/>
            <person name="Bouchez O."/>
            <person name="Lampietro C."/>
            <person name="Lopez Roques C."/>
            <person name="Donnadieu C."/>
            <person name="Postlethwait J."/>
            <person name="Bobe J."/>
            <person name="Dillon D."/>
            <person name="Chandos A."/>
            <person name="von Hippel F."/>
            <person name="Guiguen Y."/>
        </authorList>
    </citation>
    <scope>NUCLEOTIDE SEQUENCE</scope>
    <source>
        <strain evidence="1">YG-Jan2019</strain>
    </source>
</reference>
<keyword evidence="2" id="KW-1185">Reference proteome</keyword>
<protein>
    <submittedName>
        <fullName evidence="1">Uncharacterized protein</fullName>
    </submittedName>
</protein>
<proteinExistence type="predicted"/>
<comment type="caution">
    <text evidence="1">The sequence shown here is derived from an EMBL/GenBank/DDBJ whole genome shotgun (WGS) entry which is preliminary data.</text>
</comment>
<sequence>MQVAFDKDVNVLSEFFPRVFKGRRLDFTTSTPFAIHTPVTGSVFTERPWPHSKPYSMCDFALHLVSRVLVKTSALRRSEKAVGESQNHRHNRDAADMLIIRMAVDTIR</sequence>
<gene>
    <name evidence="1" type="ORF">DPEC_G00308610</name>
</gene>
<dbReference type="Proteomes" id="UP001157502">
    <property type="component" value="Chromosome 29"/>
</dbReference>
<dbReference type="EMBL" id="CM055756">
    <property type="protein sequence ID" value="KAJ7989835.1"/>
    <property type="molecule type" value="Genomic_DNA"/>
</dbReference>
<name>A0ACC2FEZ8_DALPE</name>
<organism evidence="1 2">
    <name type="scientific">Dallia pectoralis</name>
    <name type="common">Alaska blackfish</name>
    <dbReference type="NCBI Taxonomy" id="75939"/>
    <lineage>
        <taxon>Eukaryota</taxon>
        <taxon>Metazoa</taxon>
        <taxon>Chordata</taxon>
        <taxon>Craniata</taxon>
        <taxon>Vertebrata</taxon>
        <taxon>Euteleostomi</taxon>
        <taxon>Actinopterygii</taxon>
        <taxon>Neopterygii</taxon>
        <taxon>Teleostei</taxon>
        <taxon>Protacanthopterygii</taxon>
        <taxon>Esociformes</taxon>
        <taxon>Umbridae</taxon>
        <taxon>Dallia</taxon>
    </lineage>
</organism>
<evidence type="ECO:0000313" key="1">
    <source>
        <dbReference type="EMBL" id="KAJ7989835.1"/>
    </source>
</evidence>
<evidence type="ECO:0000313" key="2">
    <source>
        <dbReference type="Proteomes" id="UP001157502"/>
    </source>
</evidence>
<accession>A0ACC2FEZ8</accession>